<dbReference type="Proteomes" id="UP001296993">
    <property type="component" value="Unassembled WGS sequence"/>
</dbReference>
<dbReference type="RefSeq" id="WP_209995306.1">
    <property type="nucleotide sequence ID" value="NZ_BAAAJY010000008.1"/>
</dbReference>
<reference evidence="1 2" key="1">
    <citation type="submission" date="2021-03" db="EMBL/GenBank/DDBJ databases">
        <title>Sequencing the genomes of 1000 actinobacteria strains.</title>
        <authorList>
            <person name="Klenk H.-P."/>
        </authorList>
    </citation>
    <scope>NUCLEOTIDE SEQUENCE [LARGE SCALE GENOMIC DNA]</scope>
    <source>
        <strain evidence="1 2">DSM 15797</strain>
    </source>
</reference>
<evidence type="ECO:0000313" key="2">
    <source>
        <dbReference type="Proteomes" id="UP001296993"/>
    </source>
</evidence>
<comment type="caution">
    <text evidence="1">The sequence shown here is derived from an EMBL/GenBank/DDBJ whole genome shotgun (WGS) entry which is preliminary data.</text>
</comment>
<dbReference type="EMBL" id="JAGIOF010000001">
    <property type="protein sequence ID" value="MBP2384647.1"/>
    <property type="molecule type" value="Genomic_DNA"/>
</dbReference>
<sequence>MTASDGSSHGIFIDLSLPRAYVVAAAAEGAQEWGFDELQGSGLTNWPPCPLHPKNHPLDAVALGGSAVWACPSENTVIAEIGALA</sequence>
<keyword evidence="2" id="KW-1185">Reference proteome</keyword>
<protein>
    <submittedName>
        <fullName evidence="1">Uncharacterized protein</fullName>
    </submittedName>
</protein>
<gene>
    <name evidence="1" type="ORF">JOF47_000158</name>
</gene>
<proteinExistence type="predicted"/>
<organism evidence="1 2">
    <name type="scientific">Paeniglutamicibacter kerguelensis</name>
    <dbReference type="NCBI Taxonomy" id="254788"/>
    <lineage>
        <taxon>Bacteria</taxon>
        <taxon>Bacillati</taxon>
        <taxon>Actinomycetota</taxon>
        <taxon>Actinomycetes</taxon>
        <taxon>Micrococcales</taxon>
        <taxon>Micrococcaceae</taxon>
        <taxon>Paeniglutamicibacter</taxon>
    </lineage>
</organism>
<name>A0ABS4X856_9MICC</name>
<evidence type="ECO:0000313" key="1">
    <source>
        <dbReference type="EMBL" id="MBP2384647.1"/>
    </source>
</evidence>
<accession>A0ABS4X856</accession>